<feature type="domain" description="HD-GYP" evidence="3">
    <location>
        <begin position="732"/>
        <end position="939"/>
    </location>
</feature>
<dbReference type="Gene3D" id="1.10.3210.10">
    <property type="entry name" value="Hypothetical protein af1432"/>
    <property type="match status" value="2"/>
</dbReference>
<dbReference type="InterPro" id="IPR003607">
    <property type="entry name" value="HD/PDEase_dom"/>
</dbReference>
<dbReference type="InterPro" id="IPR037522">
    <property type="entry name" value="HD_GYP_dom"/>
</dbReference>
<dbReference type="PROSITE" id="PS51832">
    <property type="entry name" value="HD_GYP"/>
    <property type="match status" value="1"/>
</dbReference>
<dbReference type="Proteomes" id="UP001500547">
    <property type="component" value="Unassembled WGS sequence"/>
</dbReference>
<keyword evidence="1" id="KW-1133">Transmembrane helix</keyword>
<keyword evidence="1" id="KW-0812">Transmembrane</keyword>
<dbReference type="Gene3D" id="6.10.340.10">
    <property type="match status" value="1"/>
</dbReference>
<evidence type="ECO:0000259" key="3">
    <source>
        <dbReference type="PROSITE" id="PS51832"/>
    </source>
</evidence>
<name>A0ABP9R7I8_9RHOO</name>
<accession>A0ABP9R7I8</accession>
<evidence type="ECO:0000313" key="5">
    <source>
        <dbReference type="Proteomes" id="UP001500547"/>
    </source>
</evidence>
<dbReference type="PANTHER" id="PTHR43155:SF2">
    <property type="entry name" value="CYCLIC DI-GMP PHOSPHODIESTERASE PA4108"/>
    <property type="match status" value="1"/>
</dbReference>
<comment type="caution">
    <text evidence="4">The sequence shown here is derived from an EMBL/GenBank/DDBJ whole genome shotgun (WGS) entry which is preliminary data.</text>
</comment>
<keyword evidence="5" id="KW-1185">Reference proteome</keyword>
<proteinExistence type="predicted"/>
<dbReference type="EMBL" id="BAABLD010000017">
    <property type="protein sequence ID" value="GAA5172541.1"/>
    <property type="molecule type" value="Genomic_DNA"/>
</dbReference>
<dbReference type="InterPro" id="IPR029016">
    <property type="entry name" value="GAF-like_dom_sf"/>
</dbReference>
<dbReference type="Gene3D" id="3.30.450.20">
    <property type="entry name" value="PAS domain"/>
    <property type="match status" value="1"/>
</dbReference>
<dbReference type="CDD" id="cd00077">
    <property type="entry name" value="HDc"/>
    <property type="match status" value="1"/>
</dbReference>
<dbReference type="Pfam" id="PF13487">
    <property type="entry name" value="HD_5"/>
    <property type="match status" value="1"/>
</dbReference>
<dbReference type="Gene3D" id="3.30.450.40">
    <property type="match status" value="1"/>
</dbReference>
<evidence type="ECO:0000259" key="2">
    <source>
        <dbReference type="PROSITE" id="PS50885"/>
    </source>
</evidence>
<evidence type="ECO:0000313" key="4">
    <source>
        <dbReference type="EMBL" id="GAA5172541.1"/>
    </source>
</evidence>
<dbReference type="PANTHER" id="PTHR43155">
    <property type="entry name" value="CYCLIC DI-GMP PHOSPHODIESTERASE PA4108-RELATED"/>
    <property type="match status" value="1"/>
</dbReference>
<feature type="transmembrane region" description="Helical" evidence="1">
    <location>
        <begin position="12"/>
        <end position="32"/>
    </location>
</feature>
<evidence type="ECO:0000256" key="1">
    <source>
        <dbReference type="SAM" id="Phobius"/>
    </source>
</evidence>
<sequence>MRQGKDWKFPLHILTACGATLLLLALAIVMAWNARENLHQVLLSSVDETVARTSLDVNERVQDIFQPAQQQVAFWAHQDVVRAQGLEQRLRILPFVQQMFATQGHFDAFYIANPAGEFLLFRPLRNLRVRQSFKVPDAASLLVQARTLDRAGKLEGEYLFFDDKGRLVKREKRGDYSFDPRERPWYRLAQTQSGAVLTAPYVFYSTRSAGTTLAQMAPGGVATVGVDITLEALQGQAEKLRLTENTQVAFLDAESHVVARDQQSDVTTESGNVSLPDLAELDAPALLAAADLGGGVLTRAYASLGGRDWEVLSVPVTTTVSGASLRVVMAIPHDDLFRSARKLLRQQMWVTLLLIALSIPFGYWLTQRVVTPLRRAILDTQAVAAFDFSPSQPKRSRIAEVDQLSNATAHMRSTISRFLNVSAALNSETRLDRLLNVVLDGVVAAARAQAGALYLFDDRDWSLRRSQCYPENSQALSESLSIDGNRDHPAIRAMTSRRSYISPDGKSLAVPLETLSDEFVGALMLELDEPMHVDEQGGPQGTHLAFIEALSSTAAVAIETRHLVDSQKELIESLIQLLAGAIDAKSPYTGGHCQRVPELTKMLVQAAHDCEEGAWQEFRLEEPDWEAVHVGAWLHDCGKITTPEYVVDKATKLETIYNRIHEIRMRFEVLKRDAEIQYWRKRSEGVPEQEAWDLLRIRWRQIDEDFAFVAECNIGGEFMDATKIERLKQIAQQPWMRTIDDRLGLSREEQRAVAELPPRPLPAMEMLLADKVEHLVERLPSEQAMPEGLGFKVTPPRYKFNRGELYNLSISRGTLTEEERYIINDHIVQTITMLEKLPFPKHLRSVPEIAGGHHERMDGRGYPRGLTRDQMSVPARIMAIADVFEALTAADRPYKPAKTLSDSLMIMARMAAEHHLDVELFVLFLQSGVYRAYAERYLLPTQFDEVDVAALIDKARSGKPLAAAT</sequence>
<dbReference type="InterPro" id="IPR003660">
    <property type="entry name" value="HAMP_dom"/>
</dbReference>
<organism evidence="4 5">
    <name type="scientific">Viridibacterium curvum</name>
    <dbReference type="NCBI Taxonomy" id="1101404"/>
    <lineage>
        <taxon>Bacteria</taxon>
        <taxon>Pseudomonadati</taxon>
        <taxon>Pseudomonadota</taxon>
        <taxon>Betaproteobacteria</taxon>
        <taxon>Rhodocyclales</taxon>
        <taxon>Rhodocyclaceae</taxon>
        <taxon>Viridibacterium</taxon>
    </lineage>
</organism>
<dbReference type="PROSITE" id="PS50885">
    <property type="entry name" value="HAMP"/>
    <property type="match status" value="1"/>
</dbReference>
<dbReference type="SMART" id="SM00471">
    <property type="entry name" value="HDc"/>
    <property type="match status" value="1"/>
</dbReference>
<keyword evidence="1" id="KW-0472">Membrane</keyword>
<protein>
    <submittedName>
        <fullName evidence="4">Phosphohydrolase</fullName>
    </submittedName>
</protein>
<reference evidence="5" key="1">
    <citation type="journal article" date="2019" name="Int. J. Syst. Evol. Microbiol.">
        <title>The Global Catalogue of Microorganisms (GCM) 10K type strain sequencing project: providing services to taxonomists for standard genome sequencing and annotation.</title>
        <authorList>
            <consortium name="The Broad Institute Genomics Platform"/>
            <consortium name="The Broad Institute Genome Sequencing Center for Infectious Disease"/>
            <person name="Wu L."/>
            <person name="Ma J."/>
        </authorList>
    </citation>
    <scope>NUCLEOTIDE SEQUENCE [LARGE SCALE GENOMIC DNA]</scope>
    <source>
        <strain evidence="5">JCM 18715</strain>
    </source>
</reference>
<feature type="transmembrane region" description="Helical" evidence="1">
    <location>
        <begin position="348"/>
        <end position="365"/>
    </location>
</feature>
<dbReference type="SUPFAM" id="SSF55781">
    <property type="entry name" value="GAF domain-like"/>
    <property type="match status" value="1"/>
</dbReference>
<dbReference type="SUPFAM" id="SSF109604">
    <property type="entry name" value="HD-domain/PDEase-like"/>
    <property type="match status" value="2"/>
</dbReference>
<gene>
    <name evidence="4" type="ORF">GCM10025770_38920</name>
</gene>
<dbReference type="RefSeq" id="WP_345534788.1">
    <property type="nucleotide sequence ID" value="NZ_BAABLD010000017.1"/>
</dbReference>
<feature type="domain" description="HAMP" evidence="2">
    <location>
        <begin position="367"/>
        <end position="420"/>
    </location>
</feature>